<feature type="chain" id="PRO_5012868298" description="DUF4148 domain-containing protein" evidence="2">
    <location>
        <begin position="19"/>
        <end position="104"/>
    </location>
</feature>
<dbReference type="Pfam" id="PF13663">
    <property type="entry name" value="DUF4148"/>
    <property type="match status" value="2"/>
</dbReference>
<dbReference type="RefSeq" id="WP_086077383.1">
    <property type="nucleotide sequence ID" value="NZ_CP021111.1"/>
</dbReference>
<dbReference type="EMBL" id="CP021111">
    <property type="protein sequence ID" value="ARP93601.1"/>
    <property type="molecule type" value="Genomic_DNA"/>
</dbReference>
<gene>
    <name evidence="3" type="ORF">CAL15_03905</name>
</gene>
<organism evidence="3 4">
    <name type="scientific">Bordetella genomosp. 13</name>
    <dbReference type="NCBI Taxonomy" id="463040"/>
    <lineage>
        <taxon>Bacteria</taxon>
        <taxon>Pseudomonadati</taxon>
        <taxon>Pseudomonadota</taxon>
        <taxon>Betaproteobacteria</taxon>
        <taxon>Burkholderiales</taxon>
        <taxon>Alcaligenaceae</taxon>
        <taxon>Bordetella</taxon>
    </lineage>
</organism>
<dbReference type="OrthoDB" id="8636813at2"/>
<evidence type="ECO:0000256" key="2">
    <source>
        <dbReference type="SAM" id="SignalP"/>
    </source>
</evidence>
<evidence type="ECO:0000313" key="3">
    <source>
        <dbReference type="EMBL" id="ARP93601.1"/>
    </source>
</evidence>
<evidence type="ECO:0000256" key="1">
    <source>
        <dbReference type="SAM" id="MobiDB-lite"/>
    </source>
</evidence>
<feature type="region of interest" description="Disordered" evidence="1">
    <location>
        <begin position="55"/>
        <end position="104"/>
    </location>
</feature>
<proteinExistence type="predicted"/>
<feature type="signal peptide" evidence="2">
    <location>
        <begin position="1"/>
        <end position="18"/>
    </location>
</feature>
<evidence type="ECO:0008006" key="5">
    <source>
        <dbReference type="Google" id="ProtNLM"/>
    </source>
</evidence>
<sequence>MKIFAATLLMFVGVSAYAADNIEPNNVPFQGVHGQQQDQGKTRAQVEAELAQAKAQGRVSFGEQEEPDYAKSPAAPTRAEVQRDLSQARSNGTVTFGDLEYQAG</sequence>
<keyword evidence="4" id="KW-1185">Reference proteome</keyword>
<feature type="compositionally biased region" description="Polar residues" evidence="1">
    <location>
        <begin position="84"/>
        <end position="94"/>
    </location>
</feature>
<dbReference type="STRING" id="463040.CAL15_03905"/>
<name>A0A1W6Z8B8_9BORD</name>
<dbReference type="Proteomes" id="UP000194161">
    <property type="component" value="Chromosome"/>
</dbReference>
<keyword evidence="2" id="KW-0732">Signal</keyword>
<reference evidence="3 4" key="1">
    <citation type="submission" date="2017-05" db="EMBL/GenBank/DDBJ databases">
        <title>Complete and WGS of Bordetella genogroups.</title>
        <authorList>
            <person name="Spilker T."/>
            <person name="LiPuma J."/>
        </authorList>
    </citation>
    <scope>NUCLEOTIDE SEQUENCE [LARGE SCALE GENOMIC DNA]</scope>
    <source>
        <strain evidence="3 4">AU7206</strain>
    </source>
</reference>
<evidence type="ECO:0000313" key="4">
    <source>
        <dbReference type="Proteomes" id="UP000194161"/>
    </source>
</evidence>
<dbReference type="AlphaFoldDB" id="A0A1W6Z8B8"/>
<dbReference type="KEGG" id="bgm:CAL15_03905"/>
<accession>A0A1W6Z8B8</accession>
<dbReference type="InterPro" id="IPR025421">
    <property type="entry name" value="DUF4148"/>
</dbReference>
<protein>
    <recommendedName>
        <fullName evidence="5">DUF4148 domain-containing protein</fullName>
    </recommendedName>
</protein>